<dbReference type="InterPro" id="IPR002797">
    <property type="entry name" value="Polysacc_synth"/>
</dbReference>
<reference evidence="7 8" key="1">
    <citation type="journal article" date="2012" name="Front. Microbiol.">
        <title>Redundancy and modularity in membrane-associated dissimilatory nitrate reduction in Bacillus.</title>
        <authorList>
            <person name="Heylen K."/>
            <person name="Keltjens J."/>
        </authorList>
    </citation>
    <scope>NUCLEOTIDE SEQUENCE [LARGE SCALE GENOMIC DNA]</scope>
    <source>
        <strain evidence="8">LMG 21833T</strain>
    </source>
</reference>
<comment type="subcellular location">
    <subcellularLocation>
        <location evidence="1">Cell membrane</location>
        <topology evidence="1">Multi-pass membrane protein</topology>
    </subcellularLocation>
</comment>
<feature type="transmembrane region" description="Helical" evidence="6">
    <location>
        <begin position="388"/>
        <end position="407"/>
    </location>
</feature>
<dbReference type="Proteomes" id="UP000006316">
    <property type="component" value="Unassembled WGS sequence"/>
</dbReference>
<evidence type="ECO:0000256" key="1">
    <source>
        <dbReference type="ARBA" id="ARBA00004651"/>
    </source>
</evidence>
<evidence type="ECO:0000256" key="5">
    <source>
        <dbReference type="ARBA" id="ARBA00023136"/>
    </source>
</evidence>
<evidence type="ECO:0000256" key="3">
    <source>
        <dbReference type="ARBA" id="ARBA00022692"/>
    </source>
</evidence>
<evidence type="ECO:0000256" key="6">
    <source>
        <dbReference type="SAM" id="Phobius"/>
    </source>
</evidence>
<organism evidence="7 8">
    <name type="scientific">Neobacillus bataviensis LMG 21833</name>
    <dbReference type="NCBI Taxonomy" id="1117379"/>
    <lineage>
        <taxon>Bacteria</taxon>
        <taxon>Bacillati</taxon>
        <taxon>Bacillota</taxon>
        <taxon>Bacilli</taxon>
        <taxon>Bacillales</taxon>
        <taxon>Bacillaceae</taxon>
        <taxon>Neobacillus</taxon>
    </lineage>
</organism>
<dbReference type="GO" id="GO:0005886">
    <property type="term" value="C:plasma membrane"/>
    <property type="evidence" value="ECO:0007669"/>
    <property type="project" value="UniProtKB-SubCell"/>
</dbReference>
<feature type="transmembrane region" description="Helical" evidence="6">
    <location>
        <begin position="331"/>
        <end position="351"/>
    </location>
</feature>
<dbReference type="InterPro" id="IPR050833">
    <property type="entry name" value="Poly_Biosynth_Transport"/>
</dbReference>
<name>K6DSW9_9BACI</name>
<evidence type="ECO:0000256" key="2">
    <source>
        <dbReference type="ARBA" id="ARBA00022475"/>
    </source>
</evidence>
<feature type="transmembrane region" description="Helical" evidence="6">
    <location>
        <begin position="116"/>
        <end position="136"/>
    </location>
</feature>
<keyword evidence="8" id="KW-1185">Reference proteome</keyword>
<gene>
    <name evidence="7" type="ORF">BABA_01635</name>
</gene>
<feature type="transmembrane region" description="Helical" evidence="6">
    <location>
        <begin position="41"/>
        <end position="62"/>
    </location>
</feature>
<keyword evidence="3 6" id="KW-0812">Transmembrane</keyword>
<dbReference type="Pfam" id="PF01943">
    <property type="entry name" value="Polysacc_synt"/>
    <property type="match status" value="1"/>
</dbReference>
<feature type="transmembrane region" description="Helical" evidence="6">
    <location>
        <begin position="292"/>
        <end position="311"/>
    </location>
</feature>
<dbReference type="CDD" id="cd13128">
    <property type="entry name" value="MATE_Wzx_like"/>
    <property type="match status" value="1"/>
</dbReference>
<dbReference type="EMBL" id="AJLS01000009">
    <property type="protein sequence ID" value="EKN71343.1"/>
    <property type="molecule type" value="Genomic_DNA"/>
</dbReference>
<sequence length="431" mass="48421">MSNKKRLITNFLSLASMQGLNFILPLVTLPYLLQVVGPGKFGLISFAQALIQYFILFTDYGFNLVATKEISLNRENKEKLSVIFSTVMLVRSLLLVFSFLVMVVLILFIPKFQNDSQIYLLTFGMVVGNVLFPVWFFQGIEQMKVISILNIVSKLIFTLGIFVFVKNQADYLYVPVLNSLGYIAIGVIGIYLVIFRYRIKLIRPSLENIKYQLKEGWDIFVSNLVTSLYTTSNTFILGFFASNTVVGYYSSAEKVVKAISSVVGPLIQAVYPFLSKALHESKHAALNMINKIFLVITLVMGILSLFVGIFAKEIVDLALGKEYVSTIPLLQILAALPLILGWASVLGILTMINFDYKKELSRIYILAGILSIILMILLIPTYKEVGTAWNALITEAFATLLMAIFLWKKGIHVWKLKGIIKGFRKGISHDD</sequence>
<dbReference type="RefSeq" id="WP_007083370.1">
    <property type="nucleotide sequence ID" value="NZ_AJLS01000009.1"/>
</dbReference>
<evidence type="ECO:0000313" key="7">
    <source>
        <dbReference type="EMBL" id="EKN71343.1"/>
    </source>
</evidence>
<dbReference type="PANTHER" id="PTHR30250">
    <property type="entry name" value="PST FAMILY PREDICTED COLANIC ACID TRANSPORTER"/>
    <property type="match status" value="1"/>
</dbReference>
<protein>
    <submittedName>
        <fullName evidence="7">Polysaccharide biosynthesis protein</fullName>
    </submittedName>
</protein>
<feature type="transmembrane region" description="Helical" evidence="6">
    <location>
        <begin position="363"/>
        <end position="382"/>
    </location>
</feature>
<comment type="caution">
    <text evidence="7">The sequence shown here is derived from an EMBL/GenBank/DDBJ whole genome shotgun (WGS) entry which is preliminary data.</text>
</comment>
<feature type="transmembrane region" description="Helical" evidence="6">
    <location>
        <begin position="7"/>
        <end position="29"/>
    </location>
</feature>
<dbReference type="OrthoDB" id="9815702at2"/>
<feature type="transmembrane region" description="Helical" evidence="6">
    <location>
        <begin position="82"/>
        <end position="110"/>
    </location>
</feature>
<dbReference type="eggNOG" id="COG2244">
    <property type="taxonomic scope" value="Bacteria"/>
</dbReference>
<dbReference type="PANTHER" id="PTHR30250:SF11">
    <property type="entry name" value="O-ANTIGEN TRANSPORTER-RELATED"/>
    <property type="match status" value="1"/>
</dbReference>
<keyword evidence="4 6" id="KW-1133">Transmembrane helix</keyword>
<proteinExistence type="predicted"/>
<keyword evidence="2" id="KW-1003">Cell membrane</keyword>
<evidence type="ECO:0000256" key="4">
    <source>
        <dbReference type="ARBA" id="ARBA00022989"/>
    </source>
</evidence>
<dbReference type="AlphaFoldDB" id="K6DSW9"/>
<dbReference type="PATRIC" id="fig|1117379.3.peg.342"/>
<keyword evidence="5 6" id="KW-0472">Membrane</keyword>
<feature type="transmembrane region" description="Helical" evidence="6">
    <location>
        <begin position="148"/>
        <end position="165"/>
    </location>
</feature>
<dbReference type="STRING" id="1117379.BABA_01635"/>
<feature type="transmembrane region" description="Helical" evidence="6">
    <location>
        <begin position="171"/>
        <end position="194"/>
    </location>
</feature>
<accession>K6DSW9</accession>
<evidence type="ECO:0000313" key="8">
    <source>
        <dbReference type="Proteomes" id="UP000006316"/>
    </source>
</evidence>